<feature type="transmembrane region" description="Helical" evidence="4">
    <location>
        <begin position="21"/>
        <end position="39"/>
    </location>
</feature>
<proteinExistence type="predicted"/>
<organism evidence="5 6">
    <name type="scientific">Flavivirga rizhaonensis</name>
    <dbReference type="NCBI Taxonomy" id="2559571"/>
    <lineage>
        <taxon>Bacteria</taxon>
        <taxon>Pseudomonadati</taxon>
        <taxon>Bacteroidota</taxon>
        <taxon>Flavobacteriia</taxon>
        <taxon>Flavobacteriales</taxon>
        <taxon>Flavobacteriaceae</taxon>
        <taxon>Flavivirga</taxon>
    </lineage>
</organism>
<dbReference type="Gene3D" id="2.40.30.170">
    <property type="match status" value="1"/>
</dbReference>
<dbReference type="OrthoDB" id="1957187at2"/>
<keyword evidence="2 3" id="KW-0175">Coiled coil</keyword>
<evidence type="ECO:0000256" key="3">
    <source>
        <dbReference type="SAM" id="Coils"/>
    </source>
</evidence>
<reference evidence="5 6" key="1">
    <citation type="submission" date="2019-04" db="EMBL/GenBank/DDBJ databases">
        <authorList>
            <person name="Liu A."/>
        </authorList>
    </citation>
    <scope>NUCLEOTIDE SEQUENCE [LARGE SCALE GENOMIC DNA]</scope>
    <source>
        <strain evidence="5 6">RZ03</strain>
    </source>
</reference>
<dbReference type="Gene3D" id="2.40.50.100">
    <property type="match status" value="1"/>
</dbReference>
<accession>A0A4S1E269</accession>
<dbReference type="PANTHER" id="PTHR32347:SF14">
    <property type="entry name" value="EFFLUX SYSTEM COMPONENT YKNX-RELATED"/>
    <property type="match status" value="1"/>
</dbReference>
<dbReference type="PANTHER" id="PTHR32347">
    <property type="entry name" value="EFFLUX SYSTEM COMPONENT YKNX-RELATED"/>
    <property type="match status" value="1"/>
</dbReference>
<feature type="coiled-coil region" evidence="3">
    <location>
        <begin position="106"/>
        <end position="235"/>
    </location>
</feature>
<comment type="caution">
    <text evidence="5">The sequence shown here is derived from an EMBL/GenBank/DDBJ whole genome shotgun (WGS) entry which is preliminary data.</text>
</comment>
<name>A0A4S1E269_9FLAO</name>
<keyword evidence="6" id="KW-1185">Reference proteome</keyword>
<dbReference type="GO" id="GO:0030313">
    <property type="term" value="C:cell envelope"/>
    <property type="evidence" value="ECO:0007669"/>
    <property type="project" value="UniProtKB-SubCell"/>
</dbReference>
<dbReference type="Proteomes" id="UP000307602">
    <property type="component" value="Unassembled WGS sequence"/>
</dbReference>
<comment type="subcellular location">
    <subcellularLocation>
        <location evidence="1">Cell envelope</location>
    </subcellularLocation>
</comment>
<dbReference type="Gene3D" id="1.10.287.470">
    <property type="entry name" value="Helix hairpin bin"/>
    <property type="match status" value="1"/>
</dbReference>
<gene>
    <name evidence="5" type="ORF">EM932_00855</name>
</gene>
<dbReference type="EMBL" id="SRSO01000001">
    <property type="protein sequence ID" value="TGV04707.1"/>
    <property type="molecule type" value="Genomic_DNA"/>
</dbReference>
<evidence type="ECO:0000313" key="6">
    <source>
        <dbReference type="Proteomes" id="UP000307602"/>
    </source>
</evidence>
<evidence type="ECO:0000256" key="4">
    <source>
        <dbReference type="SAM" id="Phobius"/>
    </source>
</evidence>
<dbReference type="AlphaFoldDB" id="A0A4S1E269"/>
<dbReference type="InterPro" id="IPR050465">
    <property type="entry name" value="UPF0194_transport"/>
</dbReference>
<evidence type="ECO:0000256" key="1">
    <source>
        <dbReference type="ARBA" id="ARBA00004196"/>
    </source>
</evidence>
<evidence type="ECO:0000256" key="2">
    <source>
        <dbReference type="ARBA" id="ARBA00023054"/>
    </source>
</evidence>
<dbReference type="Gene3D" id="6.20.50.140">
    <property type="match status" value="1"/>
</dbReference>
<dbReference type="RefSeq" id="WP_135874515.1">
    <property type="nucleotide sequence ID" value="NZ_SRSO01000001.1"/>
</dbReference>
<keyword evidence="4" id="KW-0812">Transmembrane</keyword>
<protein>
    <submittedName>
        <fullName evidence="5">HlyD family efflux transporter periplasmic adaptor subunit</fullName>
    </submittedName>
</protein>
<evidence type="ECO:0000313" key="5">
    <source>
        <dbReference type="EMBL" id="TGV04707.1"/>
    </source>
</evidence>
<keyword evidence="4" id="KW-0472">Membrane</keyword>
<sequence length="415" mass="46502">MDKQIASKDIRNRQLKKNRGLIVLAIAIVSIFFLFRATLKPKVKKSDVRISIAEIGSIEATISARGTVEPSLEVVINSSIDSKIIDVFYRTGEAIKKGDSILLLDKQNILNEYAKLLENMQIKTNDTEKRQLELTRTLSELKTNKEIEELSIKDLESDLKEAKILEEMGGGTKEAIKQAELSLKVAKIKYTQLLKKIRQQESNISIERENIRIEASIADKKLKSLEQQIELADVKADFDGVVTWINEDIGKRVGKEEAIAKLADLSRYKINCNISDSHSEKVRVGGEVIVRVNDNKIKGIINQVSPSLTQGQVNFSVTINDSQNDLLRPNLEVDIYVITSFKDQAIIVKNGGFFNGSKNITAFVIKGDKAKRIKLTTGLNNFEYVEITDGLSEGDEIIISDMTNELVHEEISILE</sequence>
<keyword evidence="4" id="KW-1133">Transmembrane helix</keyword>